<name>A0A225UE16_9STRA</name>
<reference evidence="3" key="1">
    <citation type="submission" date="2017-03" db="EMBL/GenBank/DDBJ databases">
        <title>Phytopthora megakarya and P. palmivora, two closely related causual agents of cacao black pod achieved similar genome size and gene model numbers by different mechanisms.</title>
        <authorList>
            <person name="Ali S."/>
            <person name="Shao J."/>
            <person name="Larry D.J."/>
            <person name="Kronmiller B."/>
            <person name="Shen D."/>
            <person name="Strem M.D."/>
            <person name="Melnick R.L."/>
            <person name="Guiltinan M.J."/>
            <person name="Tyler B.M."/>
            <person name="Meinhardt L.W."/>
            <person name="Bailey B.A."/>
        </authorList>
    </citation>
    <scope>NUCLEOTIDE SEQUENCE [LARGE SCALE GENOMIC DNA]</scope>
    <source>
        <strain evidence="3">zdho120</strain>
    </source>
</reference>
<dbReference type="EMBL" id="NBNE01020707">
    <property type="protein sequence ID" value="OWY91248.1"/>
    <property type="molecule type" value="Genomic_DNA"/>
</dbReference>
<feature type="compositionally biased region" description="Basic and acidic residues" evidence="1">
    <location>
        <begin position="7"/>
        <end position="18"/>
    </location>
</feature>
<sequence>MNTPTSENRKARVAREAEQTESTANTRPGTGRSSSRRQAATDDASSDDGNPFYHGDDENDATTKLTWQIQELTAMEELEPTPRLEITQHRPLGKITPFRGKLDESENSMQGDGVVHWHRTLSRKTKRTLCLLSDKFISYYSSKFSQSASIWYYQARRSEKEHIRDYLNRLN</sequence>
<keyword evidence="3" id="KW-1185">Reference proteome</keyword>
<dbReference type="Proteomes" id="UP000198211">
    <property type="component" value="Unassembled WGS sequence"/>
</dbReference>
<evidence type="ECO:0000313" key="3">
    <source>
        <dbReference type="Proteomes" id="UP000198211"/>
    </source>
</evidence>
<accession>A0A225UE16</accession>
<evidence type="ECO:0000256" key="1">
    <source>
        <dbReference type="SAM" id="MobiDB-lite"/>
    </source>
</evidence>
<organism evidence="2 3">
    <name type="scientific">Phytophthora megakarya</name>
    <dbReference type="NCBI Taxonomy" id="4795"/>
    <lineage>
        <taxon>Eukaryota</taxon>
        <taxon>Sar</taxon>
        <taxon>Stramenopiles</taxon>
        <taxon>Oomycota</taxon>
        <taxon>Peronosporomycetes</taxon>
        <taxon>Peronosporales</taxon>
        <taxon>Peronosporaceae</taxon>
        <taxon>Phytophthora</taxon>
    </lineage>
</organism>
<evidence type="ECO:0000313" key="2">
    <source>
        <dbReference type="EMBL" id="OWY91248.1"/>
    </source>
</evidence>
<dbReference type="OrthoDB" id="10554453at2759"/>
<feature type="region of interest" description="Disordered" evidence="1">
    <location>
        <begin position="1"/>
        <end position="59"/>
    </location>
</feature>
<dbReference type="AlphaFoldDB" id="A0A225UE16"/>
<gene>
    <name evidence="2" type="ORF">PHMEG_00040255</name>
</gene>
<feature type="non-terminal residue" evidence="2">
    <location>
        <position position="171"/>
    </location>
</feature>
<comment type="caution">
    <text evidence="2">The sequence shown here is derived from an EMBL/GenBank/DDBJ whole genome shotgun (WGS) entry which is preliminary data.</text>
</comment>
<evidence type="ECO:0008006" key="4">
    <source>
        <dbReference type="Google" id="ProtNLM"/>
    </source>
</evidence>
<protein>
    <recommendedName>
        <fullName evidence="4">Eukaryotic/viral aspartic protease</fullName>
    </recommendedName>
</protein>
<proteinExistence type="predicted"/>